<evidence type="ECO:0000313" key="2">
    <source>
        <dbReference type="Proteomes" id="UP000217790"/>
    </source>
</evidence>
<name>A0A2H3DZJ2_ARMGA</name>
<dbReference type="OMA" id="CEHIATD"/>
<dbReference type="EMBL" id="KZ293650">
    <property type="protein sequence ID" value="PBK96278.1"/>
    <property type="molecule type" value="Genomic_DNA"/>
</dbReference>
<dbReference type="InParanoid" id="A0A2H3DZJ2"/>
<dbReference type="Proteomes" id="UP000217790">
    <property type="component" value="Unassembled WGS sequence"/>
</dbReference>
<dbReference type="AlphaFoldDB" id="A0A2H3DZJ2"/>
<dbReference type="OrthoDB" id="2973248at2759"/>
<gene>
    <name evidence="1" type="ORF">ARMGADRAFT_1009935</name>
</gene>
<evidence type="ECO:0000313" key="1">
    <source>
        <dbReference type="EMBL" id="PBK96278.1"/>
    </source>
</evidence>
<sequence length="245" mass="27066">MSSIILPSRGRCIQIADDSHPCQCLWYFPPESPLLDQDICGLCGHGIHAHADYVSRVVNHYPTNQCAAYAQKTRLTQRCTCEAQFCEHIATDNSYRLPEPWTVLDHFNPDINGPSLGATTSSYSNDVNSPFSPNTTPSSNYSTAMYSGDATDIPFTPAYIPSPFPNVDPSNPYGDTVIFAPIPQPVIHTAITQIEGYSHSEVENSYSVQYQDDNFSATVQDSRARFHQDYSYSAAHATDAWAGQL</sequence>
<feature type="non-terminal residue" evidence="1">
    <location>
        <position position="245"/>
    </location>
</feature>
<proteinExistence type="predicted"/>
<accession>A0A2H3DZJ2</accession>
<protein>
    <submittedName>
        <fullName evidence="1">Uncharacterized protein</fullName>
    </submittedName>
</protein>
<reference evidence="2" key="1">
    <citation type="journal article" date="2017" name="Nat. Ecol. Evol.">
        <title>Genome expansion and lineage-specific genetic innovations in the forest pathogenic fungi Armillaria.</title>
        <authorList>
            <person name="Sipos G."/>
            <person name="Prasanna A.N."/>
            <person name="Walter M.C."/>
            <person name="O'Connor E."/>
            <person name="Balint B."/>
            <person name="Krizsan K."/>
            <person name="Kiss B."/>
            <person name="Hess J."/>
            <person name="Varga T."/>
            <person name="Slot J."/>
            <person name="Riley R."/>
            <person name="Boka B."/>
            <person name="Rigling D."/>
            <person name="Barry K."/>
            <person name="Lee J."/>
            <person name="Mihaltcheva S."/>
            <person name="LaButti K."/>
            <person name="Lipzen A."/>
            <person name="Waldron R."/>
            <person name="Moloney N.M."/>
            <person name="Sperisen C."/>
            <person name="Kredics L."/>
            <person name="Vagvoelgyi C."/>
            <person name="Patrignani A."/>
            <person name="Fitzpatrick D."/>
            <person name="Nagy I."/>
            <person name="Doyle S."/>
            <person name="Anderson J.B."/>
            <person name="Grigoriev I.V."/>
            <person name="Gueldener U."/>
            <person name="Muensterkoetter M."/>
            <person name="Nagy L.G."/>
        </authorList>
    </citation>
    <scope>NUCLEOTIDE SEQUENCE [LARGE SCALE GENOMIC DNA]</scope>
    <source>
        <strain evidence="2">Ar21-2</strain>
    </source>
</reference>
<organism evidence="1 2">
    <name type="scientific">Armillaria gallica</name>
    <name type="common">Bulbous honey fungus</name>
    <name type="synonym">Armillaria bulbosa</name>
    <dbReference type="NCBI Taxonomy" id="47427"/>
    <lineage>
        <taxon>Eukaryota</taxon>
        <taxon>Fungi</taxon>
        <taxon>Dikarya</taxon>
        <taxon>Basidiomycota</taxon>
        <taxon>Agaricomycotina</taxon>
        <taxon>Agaricomycetes</taxon>
        <taxon>Agaricomycetidae</taxon>
        <taxon>Agaricales</taxon>
        <taxon>Marasmiineae</taxon>
        <taxon>Physalacriaceae</taxon>
        <taxon>Armillaria</taxon>
    </lineage>
</organism>
<keyword evidence="2" id="KW-1185">Reference proteome</keyword>